<comment type="caution">
    <text evidence="1">The sequence shown here is derived from an EMBL/GenBank/DDBJ whole genome shotgun (WGS) entry which is preliminary data.</text>
</comment>
<dbReference type="PANTHER" id="PTHR12093">
    <property type="entry name" value="NCK-ASSOCIATED PROTEIN 1"/>
    <property type="match status" value="1"/>
</dbReference>
<reference evidence="1" key="1">
    <citation type="submission" date="2023-07" db="EMBL/GenBank/DDBJ databases">
        <authorList>
            <person name="Stuckert A."/>
        </authorList>
    </citation>
    <scope>NUCLEOTIDE SEQUENCE</scope>
</reference>
<evidence type="ECO:0000313" key="2">
    <source>
        <dbReference type="Proteomes" id="UP001176940"/>
    </source>
</evidence>
<dbReference type="EMBL" id="CAUEEQ010050887">
    <property type="protein sequence ID" value="CAJ0960782.1"/>
    <property type="molecule type" value="Genomic_DNA"/>
</dbReference>
<protein>
    <submittedName>
        <fullName evidence="1">Uncharacterized protein</fullName>
    </submittedName>
</protein>
<accession>A0ABN9MA70</accession>
<dbReference type="InterPro" id="IPR019137">
    <property type="entry name" value="Nck-associated_protein-1"/>
</dbReference>
<keyword evidence="2" id="KW-1185">Reference proteome</keyword>
<proteinExistence type="predicted"/>
<evidence type="ECO:0000313" key="1">
    <source>
        <dbReference type="EMBL" id="CAJ0960782.1"/>
    </source>
</evidence>
<name>A0ABN9MA70_9NEOB</name>
<dbReference type="Proteomes" id="UP001176940">
    <property type="component" value="Unassembled WGS sequence"/>
</dbReference>
<dbReference type="Pfam" id="PF09735">
    <property type="entry name" value="Nckap1"/>
    <property type="match status" value="1"/>
</dbReference>
<dbReference type="PANTHER" id="PTHR12093:SF9">
    <property type="entry name" value="NCK-ASSOCIATED PROTEIN 1-LIKE"/>
    <property type="match status" value="1"/>
</dbReference>
<sequence length="240" mass="27001">MHPWERKLAAASGASVDVGSWISAVTQCPELTPGKLGLWKSALQGSQCITLIRDDVLLIHRVTEDFFGSLKGYGKRVADVKECKENFMTHSGQFHRARRMFLRVTVKELQMILADEPGLLGPKALFAFMALSLCRDEINWLVRHAENVTKTKTPEDYVDVHIAELMFLIEEVRALVRNNLPIIQRYYLQYLAKFDALILSDIIQVMKKKQTVSPCAKHGDMSVFVGAHGLHGPIKVNVSV</sequence>
<organism evidence="1 2">
    <name type="scientific">Ranitomeya imitator</name>
    <name type="common">mimic poison frog</name>
    <dbReference type="NCBI Taxonomy" id="111125"/>
    <lineage>
        <taxon>Eukaryota</taxon>
        <taxon>Metazoa</taxon>
        <taxon>Chordata</taxon>
        <taxon>Craniata</taxon>
        <taxon>Vertebrata</taxon>
        <taxon>Euteleostomi</taxon>
        <taxon>Amphibia</taxon>
        <taxon>Batrachia</taxon>
        <taxon>Anura</taxon>
        <taxon>Neobatrachia</taxon>
        <taxon>Hyloidea</taxon>
        <taxon>Dendrobatidae</taxon>
        <taxon>Dendrobatinae</taxon>
        <taxon>Ranitomeya</taxon>
    </lineage>
</organism>
<gene>
    <name evidence="1" type="ORF">RIMI_LOCUS17440235</name>
</gene>